<evidence type="ECO:0000313" key="2">
    <source>
        <dbReference type="Proteomes" id="UP000003875"/>
    </source>
</evidence>
<accession>C0BQI2</accession>
<protein>
    <submittedName>
        <fullName evidence="1">Uncharacterized protein</fullName>
    </submittedName>
</protein>
<gene>
    <name evidence="1" type="ORF">BIFPSEUDO_02629</name>
</gene>
<sequence>MHIADRLLRSYCSIIRKCFSTYKKRGIRLNESNQIPRYL</sequence>
<organism evidence="1 2">
    <name type="scientific">Bifidobacterium pseudocatenulatum DSM 20438 = JCM 1200 = LMG 10505</name>
    <dbReference type="NCBI Taxonomy" id="547043"/>
    <lineage>
        <taxon>Bacteria</taxon>
        <taxon>Bacillati</taxon>
        <taxon>Actinomycetota</taxon>
        <taxon>Actinomycetes</taxon>
        <taxon>Bifidobacteriales</taxon>
        <taxon>Bifidobacteriaceae</taxon>
        <taxon>Bifidobacterium</taxon>
    </lineage>
</organism>
<dbReference type="AlphaFoldDB" id="C0BQI2"/>
<name>C0BQI2_BIFPS</name>
<dbReference type="Proteomes" id="UP000003875">
    <property type="component" value="Unassembled WGS sequence"/>
</dbReference>
<dbReference type="EMBL" id="ABXX02000001">
    <property type="protein sequence ID" value="EEG71745.1"/>
    <property type="molecule type" value="Genomic_DNA"/>
</dbReference>
<reference evidence="1 2" key="1">
    <citation type="submission" date="2009-02" db="EMBL/GenBank/DDBJ databases">
        <title>Draft genome sequence of Bifidobacterium pseudocatenulatum (DSM 20438).</title>
        <authorList>
            <person name="Sudarsanam P."/>
            <person name="Ley R."/>
            <person name="Guruge J."/>
            <person name="Turnbaugh P.J."/>
            <person name="Mahowald M."/>
            <person name="Liep D."/>
            <person name="Gordon J."/>
        </authorList>
    </citation>
    <scope>NUCLEOTIDE SEQUENCE [LARGE SCALE GENOMIC DNA]</scope>
    <source>
        <strain evidence="1 2">DSM 20438</strain>
    </source>
</reference>
<comment type="caution">
    <text evidence="1">The sequence shown here is derived from an EMBL/GenBank/DDBJ whole genome shotgun (WGS) entry which is preliminary data.</text>
</comment>
<proteinExistence type="predicted"/>
<reference evidence="1 2" key="2">
    <citation type="submission" date="2009-02" db="EMBL/GenBank/DDBJ databases">
        <authorList>
            <person name="Fulton L."/>
            <person name="Clifton S."/>
            <person name="Fulton B."/>
            <person name="Xu J."/>
            <person name="Minx P."/>
            <person name="Pepin K.H."/>
            <person name="Johnson M."/>
            <person name="Bhonagiri V."/>
            <person name="Nash W.E."/>
            <person name="Mardis E.R."/>
            <person name="Wilson R.K."/>
        </authorList>
    </citation>
    <scope>NUCLEOTIDE SEQUENCE [LARGE SCALE GENOMIC DNA]</scope>
    <source>
        <strain evidence="1 2">DSM 20438</strain>
    </source>
</reference>
<evidence type="ECO:0000313" key="1">
    <source>
        <dbReference type="EMBL" id="EEG71745.1"/>
    </source>
</evidence>